<reference evidence="1" key="1">
    <citation type="journal article" date="2021" name="Proc. Natl. Acad. Sci. U.S.A.">
        <title>A Catalog of Tens of Thousands of Viruses from Human Metagenomes Reveals Hidden Associations with Chronic Diseases.</title>
        <authorList>
            <person name="Tisza M.J."/>
            <person name="Buck C.B."/>
        </authorList>
    </citation>
    <scope>NUCLEOTIDE SEQUENCE</scope>
    <source>
        <strain evidence="1">CtIKM86</strain>
    </source>
</reference>
<organism evidence="1">
    <name type="scientific">Podoviridae sp. ctIKM86</name>
    <dbReference type="NCBI Taxonomy" id="2827729"/>
    <lineage>
        <taxon>Viruses</taxon>
        <taxon>Duplodnaviria</taxon>
        <taxon>Heunggongvirae</taxon>
        <taxon>Uroviricota</taxon>
        <taxon>Caudoviricetes</taxon>
    </lineage>
</organism>
<proteinExistence type="predicted"/>
<name>A0A8S5SME1_9CAUD</name>
<dbReference type="EMBL" id="BK032631">
    <property type="protein sequence ID" value="DAF52236.1"/>
    <property type="molecule type" value="Genomic_DNA"/>
</dbReference>
<accession>A0A8S5SME1</accession>
<protein>
    <submittedName>
        <fullName evidence="1">Head to tail adaptor</fullName>
    </submittedName>
</protein>
<sequence>MKLSEILTLVLYRNVLNTCYVDSKTHQFNEDKLPAIITFLNESLLKLYSKFTLKVDSIWVHLQESRVNYPLTKEHIIPNWGEPSYDKYLWKGFEETFKDDVIKILDVYDNKENKLPINDPEELMSVYTPMYNILEVSSRFPTQVLNVTYQAAPDKIVYSPEHDTEVYLPDLLVGALVAYTNYLIFASIGSPASMQQAQVFLAEYQNILDELIETDSINPQYSTNTEKFYKRGWC</sequence>
<evidence type="ECO:0000313" key="1">
    <source>
        <dbReference type="EMBL" id="DAF52236.1"/>
    </source>
</evidence>